<dbReference type="InterPro" id="IPR035952">
    <property type="entry name" value="Rhomboid-like_sf"/>
</dbReference>
<protein>
    <submittedName>
        <fullName evidence="9">Rhomboid family intramembrane serine protease</fullName>
    </submittedName>
</protein>
<dbReference type="Proteomes" id="UP001208938">
    <property type="component" value="Unassembled WGS sequence"/>
</dbReference>
<feature type="transmembrane region" description="Helical" evidence="7">
    <location>
        <begin position="125"/>
        <end position="144"/>
    </location>
</feature>
<organism evidence="9 10">
    <name type="scientific">Pararhodobacter zhoushanensis</name>
    <dbReference type="NCBI Taxonomy" id="2479545"/>
    <lineage>
        <taxon>Bacteria</taxon>
        <taxon>Pseudomonadati</taxon>
        <taxon>Pseudomonadota</taxon>
        <taxon>Alphaproteobacteria</taxon>
        <taxon>Rhodobacterales</taxon>
        <taxon>Paracoccaceae</taxon>
        <taxon>Pararhodobacter</taxon>
    </lineage>
</organism>
<feature type="transmembrane region" description="Helical" evidence="7">
    <location>
        <begin position="101"/>
        <end position="119"/>
    </location>
</feature>
<dbReference type="PANTHER" id="PTHR43731">
    <property type="entry name" value="RHOMBOID PROTEASE"/>
    <property type="match status" value="1"/>
</dbReference>
<dbReference type="InterPro" id="IPR022764">
    <property type="entry name" value="Peptidase_S54_rhomboid_dom"/>
</dbReference>
<keyword evidence="6 7" id="KW-0472">Membrane</keyword>
<comment type="caution">
    <text evidence="9">The sequence shown here is derived from an EMBL/GenBank/DDBJ whole genome shotgun (WGS) entry which is preliminary data.</text>
</comment>
<dbReference type="SUPFAM" id="SSF144091">
    <property type="entry name" value="Rhomboid-like"/>
    <property type="match status" value="1"/>
</dbReference>
<evidence type="ECO:0000256" key="7">
    <source>
        <dbReference type="SAM" id="Phobius"/>
    </source>
</evidence>
<dbReference type="InterPro" id="IPR050925">
    <property type="entry name" value="Rhomboid_protease_S54"/>
</dbReference>
<evidence type="ECO:0000259" key="8">
    <source>
        <dbReference type="Pfam" id="PF01694"/>
    </source>
</evidence>
<accession>A0ABT3GT76</accession>
<evidence type="ECO:0000256" key="1">
    <source>
        <dbReference type="ARBA" id="ARBA00004141"/>
    </source>
</evidence>
<gene>
    <name evidence="9" type="ORF">OKW52_00120</name>
</gene>
<feature type="transmembrane region" description="Helical" evidence="7">
    <location>
        <begin position="250"/>
        <end position="271"/>
    </location>
</feature>
<feature type="transmembrane region" description="Helical" evidence="7">
    <location>
        <begin position="187"/>
        <end position="208"/>
    </location>
</feature>
<dbReference type="EMBL" id="JAPDFL010000001">
    <property type="protein sequence ID" value="MCW1930716.1"/>
    <property type="molecule type" value="Genomic_DNA"/>
</dbReference>
<evidence type="ECO:0000313" key="9">
    <source>
        <dbReference type="EMBL" id="MCW1930716.1"/>
    </source>
</evidence>
<evidence type="ECO:0000256" key="5">
    <source>
        <dbReference type="ARBA" id="ARBA00022989"/>
    </source>
</evidence>
<keyword evidence="3 7" id="KW-0812">Transmembrane</keyword>
<sequence length="272" mass="29000">MLALADHNPTRHIRAPWVNWALIALCVTVYALGVPWQDFAFTPATLSLTGGTKAPGGTPEVIGQMASYIFLHASFLHLAGNMIVLWVFGDNIEDSMGPLRYALFFVLCGMAGAGAESLFSRNPMVPVIGASGAIAGVMGAYLLLHPRAQVLVLVGLRVPVTVPAGVFVGLSVVLDLIAALAEEPGQVSITFWAHIGGFAAGAVLLTVLRWRDVPLFQPPVPHPEAAFLGLSRWLPSLGDATTEGTGSARWWFWIKTAAFFILVSLVIESFLA</sequence>
<feature type="domain" description="Peptidase S54 rhomboid" evidence="8">
    <location>
        <begin position="65"/>
        <end position="209"/>
    </location>
</feature>
<evidence type="ECO:0000256" key="2">
    <source>
        <dbReference type="ARBA" id="ARBA00009045"/>
    </source>
</evidence>
<keyword evidence="4" id="KW-0378">Hydrolase</keyword>
<name>A0ABT3GT76_9RHOB</name>
<dbReference type="RefSeq" id="WP_264503897.1">
    <property type="nucleotide sequence ID" value="NZ_JAPDFL010000001.1"/>
</dbReference>
<keyword evidence="9" id="KW-0645">Protease</keyword>
<comment type="similarity">
    <text evidence="2">Belongs to the peptidase S54 family.</text>
</comment>
<feature type="transmembrane region" description="Helical" evidence="7">
    <location>
        <begin position="17"/>
        <end position="36"/>
    </location>
</feature>
<dbReference type="GO" id="GO:0008233">
    <property type="term" value="F:peptidase activity"/>
    <property type="evidence" value="ECO:0007669"/>
    <property type="project" value="UniProtKB-KW"/>
</dbReference>
<feature type="transmembrane region" description="Helical" evidence="7">
    <location>
        <begin position="156"/>
        <end position="181"/>
    </location>
</feature>
<evidence type="ECO:0000256" key="3">
    <source>
        <dbReference type="ARBA" id="ARBA00022692"/>
    </source>
</evidence>
<keyword evidence="10" id="KW-1185">Reference proteome</keyword>
<comment type="subcellular location">
    <subcellularLocation>
        <location evidence="1">Membrane</location>
        <topology evidence="1">Multi-pass membrane protein</topology>
    </subcellularLocation>
</comment>
<dbReference type="Pfam" id="PF01694">
    <property type="entry name" value="Rhomboid"/>
    <property type="match status" value="1"/>
</dbReference>
<reference evidence="9 10" key="1">
    <citation type="submission" date="2022-10" db="EMBL/GenBank/DDBJ databases">
        <title>Pararhodobacter sp. nov., isolated from marine algae.</title>
        <authorList>
            <person name="Choi B.J."/>
            <person name="Kim J.M."/>
            <person name="Lee J.K."/>
            <person name="Choi D.G."/>
            <person name="Jeon C.O."/>
        </authorList>
    </citation>
    <scope>NUCLEOTIDE SEQUENCE [LARGE SCALE GENOMIC DNA]</scope>
    <source>
        <strain evidence="9 10">ZQ420</strain>
    </source>
</reference>
<dbReference type="GO" id="GO:0006508">
    <property type="term" value="P:proteolysis"/>
    <property type="evidence" value="ECO:0007669"/>
    <property type="project" value="UniProtKB-KW"/>
</dbReference>
<dbReference type="PANTHER" id="PTHR43731:SF14">
    <property type="entry name" value="PRESENILIN-ASSOCIATED RHOMBOID-LIKE PROTEIN, MITOCHONDRIAL"/>
    <property type="match status" value="1"/>
</dbReference>
<evidence type="ECO:0000313" key="10">
    <source>
        <dbReference type="Proteomes" id="UP001208938"/>
    </source>
</evidence>
<evidence type="ECO:0000256" key="6">
    <source>
        <dbReference type="ARBA" id="ARBA00023136"/>
    </source>
</evidence>
<keyword evidence="5 7" id="KW-1133">Transmembrane helix</keyword>
<proteinExistence type="inferred from homology"/>
<evidence type="ECO:0000256" key="4">
    <source>
        <dbReference type="ARBA" id="ARBA00022801"/>
    </source>
</evidence>
<feature type="transmembrane region" description="Helical" evidence="7">
    <location>
        <begin position="69"/>
        <end position="89"/>
    </location>
</feature>
<dbReference type="Gene3D" id="1.20.1540.10">
    <property type="entry name" value="Rhomboid-like"/>
    <property type="match status" value="1"/>
</dbReference>